<dbReference type="AlphaFoldDB" id="A0A060CEP8"/>
<dbReference type="InterPro" id="IPR038765">
    <property type="entry name" value="Papain-like_cys_pep_sf"/>
</dbReference>
<reference evidence="3" key="1">
    <citation type="journal article" date="2013" name="Environ. Microbiol.">
        <title>Seasonally variable intestinal metagenomes of the red palm weevil (Rhynchophorus ferrugineus).</title>
        <authorList>
            <person name="Jia S."/>
            <person name="Zhang X."/>
            <person name="Zhang G."/>
            <person name="Yin A."/>
            <person name="Zhang S."/>
            <person name="Li F."/>
            <person name="Wang L."/>
            <person name="Zhao D."/>
            <person name="Yun Q."/>
            <person name="Tala"/>
            <person name="Wang J."/>
            <person name="Sun G."/>
            <person name="Baabdullah M."/>
            <person name="Yu X."/>
            <person name="Hu S."/>
            <person name="Al-Mssallem I.S."/>
            <person name="Yu J."/>
        </authorList>
    </citation>
    <scope>NUCLEOTIDE SEQUENCE</scope>
</reference>
<dbReference type="InterPro" id="IPR007921">
    <property type="entry name" value="CHAP_dom"/>
</dbReference>
<dbReference type="Pfam" id="PF05257">
    <property type="entry name" value="CHAP"/>
    <property type="match status" value="1"/>
</dbReference>
<dbReference type="Gene3D" id="3.90.1720.10">
    <property type="entry name" value="endopeptidase domain like (from Nostoc punctiforme)"/>
    <property type="match status" value="1"/>
</dbReference>
<evidence type="ECO:0000313" key="3">
    <source>
        <dbReference type="EMBL" id="AIA91490.1"/>
    </source>
</evidence>
<accession>A0A060CEP8</accession>
<feature type="domain" description="Peptidase C51" evidence="2">
    <location>
        <begin position="55"/>
        <end position="143"/>
    </location>
</feature>
<feature type="non-terminal residue" evidence="3">
    <location>
        <position position="161"/>
    </location>
</feature>
<evidence type="ECO:0000259" key="2">
    <source>
        <dbReference type="Pfam" id="PF05257"/>
    </source>
</evidence>
<organism evidence="3">
    <name type="scientific">uncultured Streptococcus sp</name>
    <dbReference type="NCBI Taxonomy" id="83427"/>
    <lineage>
        <taxon>Bacteria</taxon>
        <taxon>Bacillati</taxon>
        <taxon>Bacillota</taxon>
        <taxon>Bacilli</taxon>
        <taxon>Lactobacillales</taxon>
        <taxon>Streptococcaceae</taxon>
        <taxon>Streptococcus</taxon>
        <taxon>environmental samples</taxon>
    </lineage>
</organism>
<proteinExistence type="predicted"/>
<feature type="compositionally biased region" description="Low complexity" evidence="1">
    <location>
        <begin position="1"/>
        <end position="17"/>
    </location>
</feature>
<feature type="region of interest" description="Disordered" evidence="1">
    <location>
        <begin position="1"/>
        <end position="32"/>
    </location>
</feature>
<protein>
    <submittedName>
        <fullName evidence="3">CAZy families GH73 protein</fullName>
    </submittedName>
</protein>
<sequence>DTSTTTNTSDSADGTGSVSESGVWRPSDVPSDVKQYIHDPASAGLSYGSSNGWFNPGDQCVHFASSYFYAIWGLKDKVMVDTGANETADWAKALGGSPSSTPKAGAIASVPGNTPSEGPSSAGHTFVVEHVLANGDLIIAEQNYNVYSGSRYKAETWDYRV</sequence>
<name>A0A060CEP8_9STRE</name>
<dbReference type="SUPFAM" id="SSF54001">
    <property type="entry name" value="Cysteine proteinases"/>
    <property type="match status" value="1"/>
</dbReference>
<feature type="non-terminal residue" evidence="3">
    <location>
        <position position="1"/>
    </location>
</feature>
<evidence type="ECO:0000256" key="1">
    <source>
        <dbReference type="SAM" id="MobiDB-lite"/>
    </source>
</evidence>
<dbReference type="EMBL" id="KF124175">
    <property type="protein sequence ID" value="AIA91490.1"/>
    <property type="molecule type" value="Genomic_DNA"/>
</dbReference>